<dbReference type="InterPro" id="IPR006555">
    <property type="entry name" value="ATP-dep_Helicase_C"/>
</dbReference>
<dbReference type="Pfam" id="PF13307">
    <property type="entry name" value="Helicase_C_2"/>
    <property type="match status" value="1"/>
</dbReference>
<organism evidence="15 16">
    <name type="scientific">Candidatus Obscuribacter phosphatis</name>
    <dbReference type="NCBI Taxonomy" id="1906157"/>
    <lineage>
        <taxon>Bacteria</taxon>
        <taxon>Bacillati</taxon>
        <taxon>Candidatus Melainabacteria</taxon>
        <taxon>Candidatus Obscuribacterales</taxon>
        <taxon>Candidatus Obscuribacteraceae</taxon>
        <taxon>Candidatus Obscuribacter</taxon>
    </lineage>
</organism>
<evidence type="ECO:0000256" key="11">
    <source>
        <dbReference type="ARBA" id="ARBA00023204"/>
    </source>
</evidence>
<protein>
    <recommendedName>
        <fullName evidence="14">Helicase ATP-binding domain-containing protein</fullName>
    </recommendedName>
</protein>
<evidence type="ECO:0000313" key="15">
    <source>
        <dbReference type="EMBL" id="MBN8660105.1"/>
    </source>
</evidence>
<reference evidence="15" key="1">
    <citation type="submission" date="2021-02" db="EMBL/GenBank/DDBJ databases">
        <title>Genome-Resolved Metagenomics of a Microbial Community Performing Photosynthetic Biological Nutrient Removal.</title>
        <authorList>
            <person name="Mcdaniel E.A."/>
        </authorList>
    </citation>
    <scope>NUCLEOTIDE SEQUENCE</scope>
    <source>
        <strain evidence="15">UWPOB_OBS1</strain>
    </source>
</reference>
<evidence type="ECO:0000256" key="12">
    <source>
        <dbReference type="ARBA" id="ARBA00023235"/>
    </source>
</evidence>
<evidence type="ECO:0000256" key="13">
    <source>
        <dbReference type="ARBA" id="ARBA00038058"/>
    </source>
</evidence>
<dbReference type="InterPro" id="IPR027417">
    <property type="entry name" value="P-loop_NTPase"/>
</dbReference>
<evidence type="ECO:0000256" key="2">
    <source>
        <dbReference type="ARBA" id="ARBA00022723"/>
    </source>
</evidence>
<dbReference type="InterPro" id="IPR014013">
    <property type="entry name" value="Helic_SF1/SF2_ATP-bd_DinG/Rad3"/>
</dbReference>
<evidence type="ECO:0000259" key="14">
    <source>
        <dbReference type="PROSITE" id="PS51193"/>
    </source>
</evidence>
<dbReference type="InterPro" id="IPR010614">
    <property type="entry name" value="RAD3-like_helicase_DEAD"/>
</dbReference>
<keyword evidence="2" id="KW-0479">Metal-binding</keyword>
<keyword evidence="9" id="KW-0411">Iron-sulfur</keyword>
<gene>
    <name evidence="15" type="ORF">J0M35_07055</name>
</gene>
<keyword evidence="7" id="KW-0067">ATP-binding</keyword>
<name>A0A8J7PI17_9BACT</name>
<dbReference type="PROSITE" id="PS51193">
    <property type="entry name" value="HELICASE_ATP_BIND_2"/>
    <property type="match status" value="1"/>
</dbReference>
<evidence type="ECO:0000256" key="7">
    <source>
        <dbReference type="ARBA" id="ARBA00022840"/>
    </source>
</evidence>
<keyword evidence="4" id="KW-0227">DNA damage</keyword>
<evidence type="ECO:0000256" key="10">
    <source>
        <dbReference type="ARBA" id="ARBA00023125"/>
    </source>
</evidence>
<dbReference type="GO" id="GO:0051539">
    <property type="term" value="F:4 iron, 4 sulfur cluster binding"/>
    <property type="evidence" value="ECO:0007669"/>
    <property type="project" value="UniProtKB-KW"/>
</dbReference>
<dbReference type="GO" id="GO:0006281">
    <property type="term" value="P:DNA repair"/>
    <property type="evidence" value="ECO:0007669"/>
    <property type="project" value="UniProtKB-KW"/>
</dbReference>
<evidence type="ECO:0000256" key="9">
    <source>
        <dbReference type="ARBA" id="ARBA00023014"/>
    </source>
</evidence>
<evidence type="ECO:0000256" key="5">
    <source>
        <dbReference type="ARBA" id="ARBA00022801"/>
    </source>
</evidence>
<evidence type="ECO:0000256" key="8">
    <source>
        <dbReference type="ARBA" id="ARBA00023004"/>
    </source>
</evidence>
<evidence type="ECO:0000256" key="6">
    <source>
        <dbReference type="ARBA" id="ARBA00022806"/>
    </source>
</evidence>
<dbReference type="Gene3D" id="3.40.50.300">
    <property type="entry name" value="P-loop containing nucleotide triphosphate hydrolases"/>
    <property type="match status" value="2"/>
</dbReference>
<evidence type="ECO:0000256" key="1">
    <source>
        <dbReference type="ARBA" id="ARBA00022485"/>
    </source>
</evidence>
<keyword evidence="12" id="KW-0413">Isomerase</keyword>
<keyword evidence="11" id="KW-0234">DNA repair</keyword>
<accession>A0A8J7PI17</accession>
<dbReference type="GO" id="GO:0016818">
    <property type="term" value="F:hydrolase activity, acting on acid anhydrides, in phosphorus-containing anhydrides"/>
    <property type="evidence" value="ECO:0007669"/>
    <property type="project" value="InterPro"/>
</dbReference>
<dbReference type="Proteomes" id="UP000664277">
    <property type="component" value="Unassembled WGS sequence"/>
</dbReference>
<comment type="caution">
    <text evidence="15">The sequence shown here is derived from an EMBL/GenBank/DDBJ whole genome shotgun (WGS) entry which is preliminary data.</text>
</comment>
<evidence type="ECO:0000256" key="4">
    <source>
        <dbReference type="ARBA" id="ARBA00022763"/>
    </source>
</evidence>
<keyword evidence="8" id="KW-0408">Iron</keyword>
<dbReference type="GO" id="GO:0046872">
    <property type="term" value="F:metal ion binding"/>
    <property type="evidence" value="ECO:0007669"/>
    <property type="project" value="UniProtKB-KW"/>
</dbReference>
<keyword evidence="1" id="KW-0004">4Fe-4S</keyword>
<dbReference type="PANTHER" id="PTHR11472">
    <property type="entry name" value="DNA REPAIR DEAD HELICASE RAD3/XP-D SUBFAMILY MEMBER"/>
    <property type="match status" value="1"/>
</dbReference>
<keyword evidence="10" id="KW-0238">DNA-binding</keyword>
<dbReference type="InterPro" id="IPR006554">
    <property type="entry name" value="Helicase-like_DEXD_c2"/>
</dbReference>
<dbReference type="SMART" id="SM00491">
    <property type="entry name" value="HELICc2"/>
    <property type="match status" value="1"/>
</dbReference>
<dbReference type="SMART" id="SM00488">
    <property type="entry name" value="DEXDc2"/>
    <property type="match status" value="1"/>
</dbReference>
<dbReference type="GO" id="GO:0003677">
    <property type="term" value="F:DNA binding"/>
    <property type="evidence" value="ECO:0007669"/>
    <property type="project" value="UniProtKB-KW"/>
</dbReference>
<dbReference type="PANTHER" id="PTHR11472:SF34">
    <property type="entry name" value="REGULATOR OF TELOMERE ELONGATION HELICASE 1"/>
    <property type="match status" value="1"/>
</dbReference>
<evidence type="ECO:0000313" key="16">
    <source>
        <dbReference type="Proteomes" id="UP000664277"/>
    </source>
</evidence>
<proteinExistence type="inferred from homology"/>
<dbReference type="AlphaFoldDB" id="A0A8J7PI17"/>
<dbReference type="InterPro" id="IPR014001">
    <property type="entry name" value="Helicase_ATP-bd"/>
</dbReference>
<dbReference type="Pfam" id="PF06733">
    <property type="entry name" value="DEAD_2"/>
    <property type="match status" value="1"/>
</dbReference>
<dbReference type="EMBL" id="JAFLCK010000007">
    <property type="protein sequence ID" value="MBN8660105.1"/>
    <property type="molecule type" value="Genomic_DNA"/>
</dbReference>
<comment type="similarity">
    <text evidence="13">Belongs to the helicase family. DinG subfamily.</text>
</comment>
<dbReference type="GO" id="GO:0003678">
    <property type="term" value="F:DNA helicase activity"/>
    <property type="evidence" value="ECO:0007669"/>
    <property type="project" value="InterPro"/>
</dbReference>
<feature type="domain" description="Helicase ATP-binding" evidence="14">
    <location>
        <begin position="43"/>
        <end position="301"/>
    </location>
</feature>
<keyword evidence="6" id="KW-0347">Helicase</keyword>
<keyword evidence="5" id="KW-0378">Hydrolase</keyword>
<dbReference type="SUPFAM" id="SSF52540">
    <property type="entry name" value="P-loop containing nucleoside triphosphate hydrolases"/>
    <property type="match status" value="2"/>
</dbReference>
<dbReference type="SMART" id="SM00487">
    <property type="entry name" value="DEXDc"/>
    <property type="match status" value="1"/>
</dbReference>
<evidence type="ECO:0000256" key="3">
    <source>
        <dbReference type="ARBA" id="ARBA00022741"/>
    </source>
</evidence>
<keyword evidence="3" id="KW-0547">Nucleotide-binding</keyword>
<sequence>MGNEAASESASYAALDSKPLLPPLVDEIVAESRDYSVQDIFDMLSKKLGGYENRLSQLELAEEISRSFKSGKTGVFEAGTGVGKSFAAIIPALLSGKTVVVSTATIALQEQYINKDIPALQEILPFKFSAVLLKGRGNYLGMRRFHDHLLEQAVDPDFVDWVNTTETGDISELAFLPPGELWMEINSDSDDCLRNRCPNFNSCFYFDAKRRAEKADLIVVNHALLLADAASHGGILPPYQYLIVDEAHHLPDVATDAFSLSVSNRGIKRLLARAAKRVNAPAHLLGDIEIASGQFYFHLYNMTRVPRFRLHETVEGVQELLEALDKLRVWLENCDFSHILDVEMAREKAQLKAKSLITTISAYIKCLKLLEDPSQDYVTWVERTDRAEVKLEVVAAPLDASPYIADFVLNKPGLISSVWMSATLATAGDDPFKFFKDSIGADRYVVQKLVSSPFDFENQALLYLPRDLPEPNHPDFAMYSMNEIERLIELSEGRAFVLFTSRNALNFAYEELAPRLPYESRRQGEMPRPRLIEWFKSTPNAVLFGTASFWEGVSIDGSQLSCVIIDRIPFQVPDDPVYEARCQALEQDPDRSWFTDLALPYATMRLKQGVGRLIRTSRDRGIVAILDNRLTKKYYGRRILECLPPMKIIRCLPSAGSGAMQDFLDLGMDYRGN</sequence>
<dbReference type="InterPro" id="IPR045028">
    <property type="entry name" value="DinG/Rad3-like"/>
</dbReference>
<dbReference type="GO" id="GO:0005524">
    <property type="term" value="F:ATP binding"/>
    <property type="evidence" value="ECO:0007669"/>
    <property type="project" value="UniProtKB-KW"/>
</dbReference>